<evidence type="ECO:0000259" key="7">
    <source>
        <dbReference type="Pfam" id="PF12555"/>
    </source>
</evidence>
<feature type="transmembrane region" description="Helical" evidence="6">
    <location>
        <begin position="355"/>
        <end position="374"/>
    </location>
</feature>
<keyword evidence="6" id="KW-1133">Transmembrane helix</keyword>
<dbReference type="GO" id="GO:0009229">
    <property type="term" value="P:thiamine diphosphate biosynthetic process"/>
    <property type="evidence" value="ECO:0007669"/>
    <property type="project" value="InterPro"/>
</dbReference>
<dbReference type="SUPFAM" id="SSF63999">
    <property type="entry name" value="Thiamin pyrophosphokinase, catalytic domain"/>
    <property type="match status" value="1"/>
</dbReference>
<dbReference type="InterPro" id="IPR047795">
    <property type="entry name" value="Put_SteA-like"/>
</dbReference>
<keyword evidence="9" id="KW-1185">Reference proteome</keyword>
<evidence type="ECO:0000256" key="5">
    <source>
        <dbReference type="SAM" id="MobiDB-lite"/>
    </source>
</evidence>
<keyword evidence="4" id="KW-0067">ATP-binding</keyword>
<dbReference type="Gene3D" id="3.40.50.10240">
    <property type="entry name" value="Thiamin pyrophosphokinase, catalytic domain"/>
    <property type="match status" value="1"/>
</dbReference>
<organism evidence="8 9">
    <name type="scientific">Streptomonospora salina</name>
    <dbReference type="NCBI Taxonomy" id="104205"/>
    <lineage>
        <taxon>Bacteria</taxon>
        <taxon>Bacillati</taxon>
        <taxon>Actinomycetota</taxon>
        <taxon>Actinomycetes</taxon>
        <taxon>Streptosporangiales</taxon>
        <taxon>Nocardiopsidaceae</taxon>
        <taxon>Streptomonospora</taxon>
    </lineage>
</organism>
<dbReference type="Proteomes" id="UP000578077">
    <property type="component" value="Unassembled WGS sequence"/>
</dbReference>
<keyword evidence="6" id="KW-0472">Membrane</keyword>
<evidence type="ECO:0000256" key="1">
    <source>
        <dbReference type="ARBA" id="ARBA00022679"/>
    </source>
</evidence>
<evidence type="ECO:0000256" key="6">
    <source>
        <dbReference type="SAM" id="Phobius"/>
    </source>
</evidence>
<dbReference type="InterPro" id="IPR036759">
    <property type="entry name" value="TPK_catalytic_sf"/>
</dbReference>
<dbReference type="AlphaFoldDB" id="A0A841EE16"/>
<evidence type="ECO:0000256" key="3">
    <source>
        <dbReference type="ARBA" id="ARBA00022777"/>
    </source>
</evidence>
<evidence type="ECO:0000256" key="4">
    <source>
        <dbReference type="ARBA" id="ARBA00022840"/>
    </source>
</evidence>
<keyword evidence="3" id="KW-0418">Kinase</keyword>
<dbReference type="GO" id="GO:0016301">
    <property type="term" value="F:kinase activity"/>
    <property type="evidence" value="ECO:0007669"/>
    <property type="project" value="UniProtKB-KW"/>
</dbReference>
<gene>
    <name evidence="8" type="ORF">HNR25_004375</name>
</gene>
<keyword evidence="2" id="KW-0547">Nucleotide-binding</keyword>
<name>A0A841EE16_9ACTN</name>
<evidence type="ECO:0000313" key="9">
    <source>
        <dbReference type="Proteomes" id="UP000578077"/>
    </source>
</evidence>
<dbReference type="Pfam" id="PF12555">
    <property type="entry name" value="SteA-like_C"/>
    <property type="match status" value="1"/>
</dbReference>
<feature type="domain" description="SteA-like C-terminal" evidence="7">
    <location>
        <begin position="345"/>
        <end position="393"/>
    </location>
</feature>
<proteinExistence type="predicted"/>
<feature type="region of interest" description="Disordered" evidence="5">
    <location>
        <begin position="14"/>
        <end position="37"/>
    </location>
</feature>
<keyword evidence="6" id="KW-0812">Transmembrane</keyword>
<dbReference type="GO" id="GO:0005524">
    <property type="term" value="F:ATP binding"/>
    <property type="evidence" value="ECO:0007669"/>
    <property type="project" value="UniProtKB-KW"/>
</dbReference>
<evidence type="ECO:0000256" key="2">
    <source>
        <dbReference type="ARBA" id="ARBA00022741"/>
    </source>
</evidence>
<keyword evidence="1" id="KW-0808">Transferase</keyword>
<comment type="caution">
    <text evidence="8">The sequence shown here is derived from an EMBL/GenBank/DDBJ whole genome shotgun (WGS) entry which is preliminary data.</text>
</comment>
<dbReference type="GO" id="GO:0004788">
    <property type="term" value="F:thiamine diphosphokinase activity"/>
    <property type="evidence" value="ECO:0007669"/>
    <property type="project" value="InterPro"/>
</dbReference>
<dbReference type="EMBL" id="JACHLY010000001">
    <property type="protein sequence ID" value="MBB6000624.1"/>
    <property type="molecule type" value="Genomic_DNA"/>
</dbReference>
<reference evidence="8 9" key="1">
    <citation type="submission" date="2020-08" db="EMBL/GenBank/DDBJ databases">
        <title>Sequencing the genomes of 1000 actinobacteria strains.</title>
        <authorList>
            <person name="Klenk H.-P."/>
        </authorList>
    </citation>
    <scope>NUCLEOTIDE SEQUENCE [LARGE SCALE GENOMIC DNA]</scope>
    <source>
        <strain evidence="8 9">DSM 44593</strain>
    </source>
</reference>
<accession>A0A841EE16</accession>
<protein>
    <submittedName>
        <fullName evidence="8">Putative membrane-anchored protein</fullName>
    </submittedName>
</protein>
<evidence type="ECO:0000313" key="8">
    <source>
        <dbReference type="EMBL" id="MBB6000624.1"/>
    </source>
</evidence>
<dbReference type="InterPro" id="IPR022215">
    <property type="entry name" value="SteA-like_C"/>
</dbReference>
<dbReference type="NCBIfam" id="NF040608">
    <property type="entry name" value="division_SteA"/>
    <property type="match status" value="1"/>
</dbReference>
<sequence length="404" mass="42473">MKVPEALGARLSRFGRARGGGSTGVTAPVRSDRRSRSLAKRLRPGDIAVIDHVDLDRSSAEALLEREVAAVLNTAVSISGRYPNLGPQLIVEAGVPLVDDVDPEVFARVHEGERLTLDGGALLRGESVLATGTPQTPESVAAAMDAARTGISAQLEAFAANTAEYLRHEHDLLFDGVGIPAVRTPMEGRHVLVAVRSRRHREDLVALRPYIREFRPVLIGVDGGADALVEAGFRPAVVVGDFDGVGDRALSGGAELVVHADRDGRAPGLKRVRELGRDAAAFRGAGSGEDAAILLADAAGASVIVVAGARSALEEFLDRGRVGMAGAFLTRLRVGGKLVDAEAAARLHRRRLSPWSLLALAGAALVVVVLAALSSPAGAEYAALLTKRWDLLADFAYRLTGLFT</sequence>
<dbReference type="RefSeq" id="WP_184638168.1">
    <property type="nucleotide sequence ID" value="NZ_BAABKT010000038.1"/>
</dbReference>